<reference evidence="9 10" key="1">
    <citation type="journal article" date="2024" name="Plant J.">
        <title>Genome sequences and population genomics reveal climatic adaptation and genomic divergence between two closely related sweetgum species.</title>
        <authorList>
            <person name="Xu W.Q."/>
            <person name="Ren C.Q."/>
            <person name="Zhang X.Y."/>
            <person name="Comes H.P."/>
            <person name="Liu X.H."/>
            <person name="Li Y.G."/>
            <person name="Kettle C.J."/>
            <person name="Jalonen R."/>
            <person name="Gaisberger H."/>
            <person name="Ma Y.Z."/>
            <person name="Qiu Y.X."/>
        </authorList>
    </citation>
    <scope>NUCLEOTIDE SEQUENCE [LARGE SCALE GENOMIC DNA]</scope>
    <source>
        <strain evidence="9">Hangzhou</strain>
    </source>
</reference>
<feature type="compositionally biased region" description="Polar residues" evidence="7">
    <location>
        <begin position="11"/>
        <end position="36"/>
    </location>
</feature>
<evidence type="ECO:0000256" key="6">
    <source>
        <dbReference type="SAM" id="Coils"/>
    </source>
</evidence>
<keyword evidence="1 5" id="KW-0479">Metal-binding</keyword>
<gene>
    <name evidence="9" type="ORF">L1049_003337</name>
</gene>
<organism evidence="9 10">
    <name type="scientific">Liquidambar formosana</name>
    <name type="common">Formosan gum</name>
    <dbReference type="NCBI Taxonomy" id="63359"/>
    <lineage>
        <taxon>Eukaryota</taxon>
        <taxon>Viridiplantae</taxon>
        <taxon>Streptophyta</taxon>
        <taxon>Embryophyta</taxon>
        <taxon>Tracheophyta</taxon>
        <taxon>Spermatophyta</taxon>
        <taxon>Magnoliopsida</taxon>
        <taxon>eudicotyledons</taxon>
        <taxon>Gunneridae</taxon>
        <taxon>Pentapetalae</taxon>
        <taxon>Saxifragales</taxon>
        <taxon>Altingiaceae</taxon>
        <taxon>Liquidambar</taxon>
    </lineage>
</organism>
<sequence length="343" mass="38858">MQKDASPEANGGNSNTNKSTHSSPLESHSPYLSSQPENHHHHQFDTTNFSKIHSMFLPKSTLPNSISITPDDDDITTSSTTATETRLYQARLILEYQQLRNHYHLCLSRLHNVVKESESLRQENAELQLANRDLINRLSLLSQATIQNCLLQSGYPSLLNDFHRLNLGSGLQDSHVTEEVSDFSPTSVMEHNRFERRNGERVILPKSISVRSSGYLKVNQPGGDNEGPSRPASRPRVASPLNGTQRVCVPGVRREEEALEFEVYNQGMLKTELCNKWQETGTCPYGENCQFAHGIKELRPIIRHPRYKTEVCRMVLGGDSCPYGHRCHFRHALTDQERLPGRH</sequence>
<feature type="zinc finger region" description="C3H1-type" evidence="5">
    <location>
        <begin position="306"/>
        <end position="334"/>
    </location>
</feature>
<comment type="caution">
    <text evidence="9">The sequence shown here is derived from an EMBL/GenBank/DDBJ whole genome shotgun (WGS) entry which is preliminary data.</text>
</comment>
<feature type="region of interest" description="Disordered" evidence="7">
    <location>
        <begin position="214"/>
        <end position="241"/>
    </location>
</feature>
<keyword evidence="3 5" id="KW-0863">Zinc-finger</keyword>
<protein>
    <recommendedName>
        <fullName evidence="8">C3H1-type domain-containing protein</fullName>
    </recommendedName>
</protein>
<evidence type="ECO:0000256" key="7">
    <source>
        <dbReference type="SAM" id="MobiDB-lite"/>
    </source>
</evidence>
<evidence type="ECO:0000256" key="4">
    <source>
        <dbReference type="ARBA" id="ARBA00022833"/>
    </source>
</evidence>
<dbReference type="Pfam" id="PF00642">
    <property type="entry name" value="zf-CCCH"/>
    <property type="match status" value="1"/>
</dbReference>
<dbReference type="PROSITE" id="PS50103">
    <property type="entry name" value="ZF_C3H1"/>
    <property type="match status" value="2"/>
</dbReference>
<keyword evidence="10" id="KW-1185">Reference proteome</keyword>
<feature type="domain" description="C3H1-type" evidence="8">
    <location>
        <begin position="268"/>
        <end position="296"/>
    </location>
</feature>
<name>A0AAP0NGJ8_LIQFO</name>
<feature type="domain" description="C3H1-type" evidence="8">
    <location>
        <begin position="306"/>
        <end position="334"/>
    </location>
</feature>
<keyword evidence="2" id="KW-0677">Repeat</keyword>
<dbReference type="PANTHER" id="PTHR12547:SF162">
    <property type="entry name" value="ZINC FINGER CCCH DOMAIN-CONTAINING PROTEIN 15"/>
    <property type="match status" value="1"/>
</dbReference>
<dbReference type="FunFam" id="4.10.1000.10:FF:000001">
    <property type="entry name" value="zinc finger CCCH domain-containing protein 15-like"/>
    <property type="match status" value="1"/>
</dbReference>
<proteinExistence type="predicted"/>
<dbReference type="InterPro" id="IPR000571">
    <property type="entry name" value="Znf_CCCH"/>
</dbReference>
<dbReference type="FunFam" id="4.10.1000.10:FF:000002">
    <property type="entry name" value="Zinc finger protein 36, C3H1 type-like 1"/>
    <property type="match status" value="1"/>
</dbReference>
<dbReference type="EMBL" id="JBBPBK010000013">
    <property type="protein sequence ID" value="KAK9272957.1"/>
    <property type="molecule type" value="Genomic_DNA"/>
</dbReference>
<dbReference type="SMART" id="SM00356">
    <property type="entry name" value="ZnF_C3H1"/>
    <property type="match status" value="2"/>
</dbReference>
<evidence type="ECO:0000256" key="1">
    <source>
        <dbReference type="ARBA" id="ARBA00022723"/>
    </source>
</evidence>
<evidence type="ECO:0000313" key="9">
    <source>
        <dbReference type="EMBL" id="KAK9272957.1"/>
    </source>
</evidence>
<evidence type="ECO:0000256" key="2">
    <source>
        <dbReference type="ARBA" id="ARBA00022737"/>
    </source>
</evidence>
<evidence type="ECO:0000259" key="8">
    <source>
        <dbReference type="PROSITE" id="PS50103"/>
    </source>
</evidence>
<evidence type="ECO:0000256" key="5">
    <source>
        <dbReference type="PROSITE-ProRule" id="PRU00723"/>
    </source>
</evidence>
<feature type="zinc finger region" description="C3H1-type" evidence="5">
    <location>
        <begin position="268"/>
        <end position="296"/>
    </location>
</feature>
<dbReference type="AlphaFoldDB" id="A0AAP0NGJ8"/>
<dbReference type="PANTHER" id="PTHR12547">
    <property type="entry name" value="CCCH ZINC FINGER/TIS11-RELATED"/>
    <property type="match status" value="1"/>
</dbReference>
<dbReference type="SUPFAM" id="SSF90229">
    <property type="entry name" value="CCCH zinc finger"/>
    <property type="match status" value="2"/>
</dbReference>
<keyword evidence="4 5" id="KW-0862">Zinc</keyword>
<dbReference type="GO" id="GO:0008270">
    <property type="term" value="F:zinc ion binding"/>
    <property type="evidence" value="ECO:0007669"/>
    <property type="project" value="UniProtKB-KW"/>
</dbReference>
<dbReference type="InterPro" id="IPR045877">
    <property type="entry name" value="ZFP36-like"/>
</dbReference>
<feature type="region of interest" description="Disordered" evidence="7">
    <location>
        <begin position="1"/>
        <end position="43"/>
    </location>
</feature>
<feature type="coiled-coil region" evidence="6">
    <location>
        <begin position="110"/>
        <end position="137"/>
    </location>
</feature>
<evidence type="ECO:0000256" key="3">
    <source>
        <dbReference type="ARBA" id="ARBA00022771"/>
    </source>
</evidence>
<dbReference type="GO" id="GO:0003729">
    <property type="term" value="F:mRNA binding"/>
    <property type="evidence" value="ECO:0007669"/>
    <property type="project" value="InterPro"/>
</dbReference>
<dbReference type="Proteomes" id="UP001415857">
    <property type="component" value="Unassembled WGS sequence"/>
</dbReference>
<accession>A0AAP0NGJ8</accession>
<keyword evidence="6" id="KW-0175">Coiled coil</keyword>
<evidence type="ECO:0000313" key="10">
    <source>
        <dbReference type="Proteomes" id="UP001415857"/>
    </source>
</evidence>
<dbReference type="InterPro" id="IPR036855">
    <property type="entry name" value="Znf_CCCH_sf"/>
</dbReference>
<dbReference type="Gene3D" id="4.10.1000.10">
    <property type="entry name" value="Zinc finger, CCCH-type"/>
    <property type="match status" value="2"/>
</dbReference>